<protein>
    <recommendedName>
        <fullName evidence="2">CN hydrolase domain-containing protein</fullName>
    </recommendedName>
</protein>
<dbReference type="eggNOG" id="KOG0806">
    <property type="taxonomic scope" value="Eukaryota"/>
</dbReference>
<evidence type="ECO:0000313" key="3">
    <source>
        <dbReference type="EMBL" id="EGV62091.1"/>
    </source>
</evidence>
<dbReference type="PANTHER" id="PTHR23088:SF30">
    <property type="entry name" value="OMEGA-AMIDASE NIT2"/>
    <property type="match status" value="1"/>
</dbReference>
<dbReference type="SUPFAM" id="SSF56317">
    <property type="entry name" value="Carbon-nitrogen hydrolase"/>
    <property type="match status" value="1"/>
</dbReference>
<proteinExistence type="predicted"/>
<dbReference type="InterPro" id="IPR036526">
    <property type="entry name" value="C-N_Hydrolase_sf"/>
</dbReference>
<feature type="domain" description="CN hydrolase" evidence="2">
    <location>
        <begin position="7"/>
        <end position="254"/>
    </location>
</feature>
<dbReference type="InterPro" id="IPR001110">
    <property type="entry name" value="UPF0012_CS"/>
</dbReference>
<dbReference type="PROSITE" id="PS01227">
    <property type="entry name" value="UPF0012"/>
    <property type="match status" value="1"/>
</dbReference>
<dbReference type="HOGENOM" id="CLU_030130_1_0_1"/>
<dbReference type="CDD" id="cd07572">
    <property type="entry name" value="nit"/>
    <property type="match status" value="1"/>
</dbReference>
<dbReference type="GO" id="GO:0050152">
    <property type="term" value="F:omega-amidase activity"/>
    <property type="evidence" value="ECO:0007669"/>
    <property type="project" value="TreeGrafter"/>
</dbReference>
<dbReference type="GO" id="GO:0006528">
    <property type="term" value="P:asparagine metabolic process"/>
    <property type="evidence" value="ECO:0007669"/>
    <property type="project" value="TreeGrafter"/>
</dbReference>
<keyword evidence="4" id="KW-1185">Reference proteome</keyword>
<dbReference type="Gene3D" id="3.60.110.10">
    <property type="entry name" value="Carbon-nitrogen hydrolase"/>
    <property type="match status" value="1"/>
</dbReference>
<accession>G3BAR5</accession>
<dbReference type="GeneID" id="18249110"/>
<dbReference type="GO" id="GO:0005739">
    <property type="term" value="C:mitochondrion"/>
    <property type="evidence" value="ECO:0007669"/>
    <property type="project" value="TreeGrafter"/>
</dbReference>
<evidence type="ECO:0000259" key="2">
    <source>
        <dbReference type="PROSITE" id="PS50263"/>
    </source>
</evidence>
<dbReference type="Proteomes" id="UP000000707">
    <property type="component" value="Unassembled WGS sequence"/>
</dbReference>
<dbReference type="InterPro" id="IPR045254">
    <property type="entry name" value="Nit1/2_C-N_Hydrolase"/>
</dbReference>
<reference evidence="3 4" key="1">
    <citation type="journal article" date="2011" name="Proc. Natl. Acad. Sci. U.S.A.">
        <title>Comparative genomics of xylose-fermenting fungi for enhanced biofuel production.</title>
        <authorList>
            <person name="Wohlbach D.J."/>
            <person name="Kuo A."/>
            <person name="Sato T.K."/>
            <person name="Potts K.M."/>
            <person name="Salamov A.A."/>
            <person name="LaButti K.M."/>
            <person name="Sun H."/>
            <person name="Clum A."/>
            <person name="Pangilinan J.L."/>
            <person name="Lindquist E.A."/>
            <person name="Lucas S."/>
            <person name="Lapidus A."/>
            <person name="Jin M."/>
            <person name="Gunawan C."/>
            <person name="Balan V."/>
            <person name="Dale B.E."/>
            <person name="Jeffries T.W."/>
            <person name="Zinkel R."/>
            <person name="Barry K.W."/>
            <person name="Grigoriev I.V."/>
            <person name="Gasch A.P."/>
        </authorList>
    </citation>
    <scope>NUCLEOTIDE SEQUENCE [LARGE SCALE GENOMIC DNA]</scope>
    <source>
        <strain evidence="4">ATCC 10573 / BCRC 21748 / CBS 615 / JCM 9827 / NBRC 10315 / NRRL Y-1498 / VKM Y-70</strain>
    </source>
</reference>
<evidence type="ECO:0000256" key="1">
    <source>
        <dbReference type="ARBA" id="ARBA00022801"/>
    </source>
</evidence>
<dbReference type="AlphaFoldDB" id="G3BAR5"/>
<dbReference type="Pfam" id="PF00795">
    <property type="entry name" value="CN_hydrolase"/>
    <property type="match status" value="1"/>
</dbReference>
<dbReference type="EMBL" id="GL996527">
    <property type="protein sequence ID" value="EGV62091.1"/>
    <property type="molecule type" value="Genomic_DNA"/>
</dbReference>
<dbReference type="GO" id="GO:0006541">
    <property type="term" value="P:glutamine metabolic process"/>
    <property type="evidence" value="ECO:0007669"/>
    <property type="project" value="TreeGrafter"/>
</dbReference>
<dbReference type="PANTHER" id="PTHR23088">
    <property type="entry name" value="NITRILASE-RELATED"/>
    <property type="match status" value="1"/>
</dbReference>
<dbReference type="OrthoDB" id="10250282at2759"/>
<dbReference type="PROSITE" id="PS50263">
    <property type="entry name" value="CN_HYDROLASE"/>
    <property type="match status" value="1"/>
</dbReference>
<dbReference type="KEGG" id="cten:18249110"/>
<dbReference type="InterPro" id="IPR003010">
    <property type="entry name" value="C-N_Hydrolase"/>
</dbReference>
<dbReference type="GO" id="GO:0006107">
    <property type="term" value="P:oxaloacetate metabolic process"/>
    <property type="evidence" value="ECO:0007669"/>
    <property type="project" value="TreeGrafter"/>
</dbReference>
<dbReference type="STRING" id="590646.G3BAR5"/>
<gene>
    <name evidence="3" type="ORF">CANTEDRAFT_125610</name>
</gene>
<name>G3BAR5_CANTC</name>
<organism evidence="4">
    <name type="scientific">Candida tenuis (strain ATCC 10573 / BCRC 21748 / CBS 615 / JCM 9827 / NBRC 10315 / NRRL Y-1498 / VKM Y-70)</name>
    <name type="common">Yeast</name>
    <name type="synonym">Yamadazyma tenuis</name>
    <dbReference type="NCBI Taxonomy" id="590646"/>
    <lineage>
        <taxon>Eukaryota</taxon>
        <taxon>Fungi</taxon>
        <taxon>Dikarya</taxon>
        <taxon>Ascomycota</taxon>
        <taxon>Saccharomycotina</taxon>
        <taxon>Pichiomycetes</taxon>
        <taxon>Debaryomycetaceae</taxon>
        <taxon>Yamadazyma</taxon>
    </lineage>
</organism>
<sequence>MVLAKPLNVALIQTLPTVDLEANLKRVDELVEKAMTEKPETEMIVFGEHFSTPLGKEYYEKFAEEVPGPRSEMLCNIAKKYKVNVIGGSFAEKYKDTLYNTSLSFDKTGNMIGYHRKVHMFDIDIPNKITAKESDTFTGGTSATLIKVPEFGVVGEGICYDIRFPELAAIASRNDAFCMLYPSAFNTTTGPLHWSLLARSRAIDNQVYVIMCSPGRNPDFSYPVYGHSLIVDPSGKILVEAGDGEEILYSTLEPEAIASFRRNIPLETQRRFDVYKDISDGAVTACIEVQDTDSDN</sequence>
<evidence type="ECO:0000313" key="4">
    <source>
        <dbReference type="Proteomes" id="UP000000707"/>
    </source>
</evidence>
<keyword evidence="1" id="KW-0378">Hydrolase</keyword>